<feature type="transmembrane region" description="Helical" evidence="1">
    <location>
        <begin position="6"/>
        <end position="24"/>
    </location>
</feature>
<dbReference type="PANTHER" id="PTHR36111">
    <property type="entry name" value="INNER MEMBRANE PROTEIN-RELATED"/>
    <property type="match status" value="1"/>
</dbReference>
<accession>A0A1I0B2L4</accession>
<keyword evidence="3" id="KW-1185">Reference proteome</keyword>
<feature type="transmembrane region" description="Helical" evidence="1">
    <location>
        <begin position="205"/>
        <end position="223"/>
    </location>
</feature>
<evidence type="ECO:0000313" key="3">
    <source>
        <dbReference type="Proteomes" id="UP000243819"/>
    </source>
</evidence>
<dbReference type="EMBL" id="FOIF01000031">
    <property type="protein sequence ID" value="SET01094.1"/>
    <property type="molecule type" value="Genomic_DNA"/>
</dbReference>
<evidence type="ECO:0008006" key="4">
    <source>
        <dbReference type="Google" id="ProtNLM"/>
    </source>
</evidence>
<dbReference type="Pfam" id="PF04474">
    <property type="entry name" value="DUF554"/>
    <property type="match status" value="1"/>
</dbReference>
<dbReference type="RefSeq" id="WP_091350969.1">
    <property type="nucleotide sequence ID" value="NZ_FOIF01000031.1"/>
</dbReference>
<feature type="transmembrane region" description="Helical" evidence="1">
    <location>
        <begin position="180"/>
        <end position="199"/>
    </location>
</feature>
<gene>
    <name evidence="2" type="ORF">SAMN03080614_10314</name>
</gene>
<dbReference type="OrthoDB" id="9797976at2"/>
<dbReference type="InterPro" id="IPR007563">
    <property type="entry name" value="DUF554"/>
</dbReference>
<sequence>MGNLVNGFAIIIGGIIGTLFGKLIPKRVEETVIYGIGLAVLVIGIQSMVVITNILHVIIAITLGAIVGETINLDDKFNQGAKWCEKQINRVVKGDIASGLIYASLIYCVGPMAILGAIEMALFNDSSTLIAKAALDGITSVAFSSILGIGVAISGIVVFIYQGIIYLMAKILGDFATGEMINAIKGLGGILIFAIGLNITNITKIKVANLLPAFFFIILFTMLF</sequence>
<feature type="transmembrane region" description="Helical" evidence="1">
    <location>
        <begin position="31"/>
        <end position="48"/>
    </location>
</feature>
<protein>
    <recommendedName>
        <fullName evidence="4">DUF554 domain-containing protein</fullName>
    </recommendedName>
</protein>
<evidence type="ECO:0000313" key="2">
    <source>
        <dbReference type="EMBL" id="SET01094.1"/>
    </source>
</evidence>
<keyword evidence="1" id="KW-0472">Membrane</keyword>
<proteinExistence type="predicted"/>
<keyword evidence="1" id="KW-0812">Transmembrane</keyword>
<dbReference type="STRING" id="1120990.SAMN03080614_10314"/>
<organism evidence="2 3">
    <name type="scientific">Anaerobranca gottschalkii DSM 13577</name>
    <dbReference type="NCBI Taxonomy" id="1120990"/>
    <lineage>
        <taxon>Bacteria</taxon>
        <taxon>Bacillati</taxon>
        <taxon>Bacillota</taxon>
        <taxon>Clostridia</taxon>
        <taxon>Eubacteriales</taxon>
        <taxon>Proteinivoracaceae</taxon>
        <taxon>Anaerobranca</taxon>
    </lineage>
</organism>
<feature type="transmembrane region" description="Helical" evidence="1">
    <location>
        <begin position="143"/>
        <end position="168"/>
    </location>
</feature>
<reference evidence="3" key="1">
    <citation type="submission" date="2016-10" db="EMBL/GenBank/DDBJ databases">
        <authorList>
            <person name="Varghese N."/>
            <person name="Submissions S."/>
        </authorList>
    </citation>
    <scope>NUCLEOTIDE SEQUENCE [LARGE SCALE GENOMIC DNA]</scope>
    <source>
        <strain evidence="3">DSM 13577</strain>
    </source>
</reference>
<feature type="transmembrane region" description="Helical" evidence="1">
    <location>
        <begin position="100"/>
        <end position="123"/>
    </location>
</feature>
<dbReference type="PANTHER" id="PTHR36111:SF2">
    <property type="entry name" value="INNER MEMBRANE PROTEIN"/>
    <property type="match status" value="1"/>
</dbReference>
<dbReference type="AlphaFoldDB" id="A0A1I0B2L4"/>
<keyword evidence="1" id="KW-1133">Transmembrane helix</keyword>
<name>A0A1I0B2L4_9FIRM</name>
<evidence type="ECO:0000256" key="1">
    <source>
        <dbReference type="SAM" id="Phobius"/>
    </source>
</evidence>
<dbReference type="Proteomes" id="UP000243819">
    <property type="component" value="Unassembled WGS sequence"/>
</dbReference>